<gene>
    <name evidence="2" type="ORF">WDZ17_09465</name>
</gene>
<evidence type="ECO:0000313" key="3">
    <source>
        <dbReference type="Proteomes" id="UP001387100"/>
    </source>
</evidence>
<accession>A0ABU8RK97</accession>
<sequence>MLTGVLAVGGVLTARFAHYVRPSALGPLSRPRPVALLVYGACVVGELVVIAVGSAVLEALGRGELRPSLIAAVVGVHFLPFARAFGEAMFSLLGRVVAGLGVIGLVLGALGVTDAAEAFAVLAGLAMVAVVVRYAFGGWSCA</sequence>
<dbReference type="EMBL" id="JBBIAA010000008">
    <property type="protein sequence ID" value="MEJ5945517.1"/>
    <property type="molecule type" value="Genomic_DNA"/>
</dbReference>
<feature type="transmembrane region" description="Helical" evidence="1">
    <location>
        <begin position="119"/>
        <end position="136"/>
    </location>
</feature>
<keyword evidence="3" id="KW-1185">Reference proteome</keyword>
<protein>
    <recommendedName>
        <fullName evidence="4">Low temperature requirement A protein (LtrA)</fullName>
    </recommendedName>
</protein>
<reference evidence="2 3" key="1">
    <citation type="journal article" date="2017" name="Int. J. Syst. Evol. Microbiol.">
        <title>Pseudokineococcus basanitobsidens sp. nov., isolated from volcanic rock.</title>
        <authorList>
            <person name="Lee D.W."/>
            <person name="Park M.Y."/>
            <person name="Kim J.J."/>
            <person name="Kim B.S."/>
        </authorList>
    </citation>
    <scope>NUCLEOTIDE SEQUENCE [LARGE SCALE GENOMIC DNA]</scope>
    <source>
        <strain evidence="2 3">DSM 103726</strain>
    </source>
</reference>
<organism evidence="2 3">
    <name type="scientific">Pseudokineococcus basanitobsidens</name>
    <dbReference type="NCBI Taxonomy" id="1926649"/>
    <lineage>
        <taxon>Bacteria</taxon>
        <taxon>Bacillati</taxon>
        <taxon>Actinomycetota</taxon>
        <taxon>Actinomycetes</taxon>
        <taxon>Kineosporiales</taxon>
        <taxon>Kineosporiaceae</taxon>
        <taxon>Pseudokineococcus</taxon>
    </lineage>
</organism>
<keyword evidence="1" id="KW-0812">Transmembrane</keyword>
<name>A0ABU8RK97_9ACTN</name>
<evidence type="ECO:0000313" key="2">
    <source>
        <dbReference type="EMBL" id="MEJ5945517.1"/>
    </source>
</evidence>
<keyword evidence="1" id="KW-1133">Transmembrane helix</keyword>
<comment type="caution">
    <text evidence="2">The sequence shown here is derived from an EMBL/GenBank/DDBJ whole genome shotgun (WGS) entry which is preliminary data.</text>
</comment>
<feature type="transmembrane region" description="Helical" evidence="1">
    <location>
        <begin position="33"/>
        <end position="57"/>
    </location>
</feature>
<proteinExistence type="predicted"/>
<evidence type="ECO:0008006" key="4">
    <source>
        <dbReference type="Google" id="ProtNLM"/>
    </source>
</evidence>
<evidence type="ECO:0000256" key="1">
    <source>
        <dbReference type="SAM" id="Phobius"/>
    </source>
</evidence>
<keyword evidence="1" id="KW-0472">Membrane</keyword>
<dbReference type="Proteomes" id="UP001387100">
    <property type="component" value="Unassembled WGS sequence"/>
</dbReference>
<dbReference type="RefSeq" id="WP_339574902.1">
    <property type="nucleotide sequence ID" value="NZ_JBBIAA010000008.1"/>
</dbReference>
<feature type="transmembrane region" description="Helical" evidence="1">
    <location>
        <begin position="92"/>
        <end position="112"/>
    </location>
</feature>